<dbReference type="EMBL" id="CP028901">
    <property type="protein sequence ID" value="AWB33972.1"/>
    <property type="molecule type" value="Genomic_DNA"/>
</dbReference>
<accession>A0A2R4XJG4</accession>
<dbReference type="SMART" id="SM00382">
    <property type="entry name" value="AAA"/>
    <property type="match status" value="1"/>
</dbReference>
<dbReference type="GO" id="GO:0051131">
    <property type="term" value="P:chaperone-mediated protein complex assembly"/>
    <property type="evidence" value="ECO:0007669"/>
    <property type="project" value="TreeGrafter"/>
</dbReference>
<dbReference type="GO" id="GO:0004252">
    <property type="term" value="F:serine-type endopeptidase activity"/>
    <property type="evidence" value="ECO:0007669"/>
    <property type="project" value="InterPro"/>
</dbReference>
<dbReference type="InterPro" id="IPR027417">
    <property type="entry name" value="P-loop_NTPase"/>
</dbReference>
<evidence type="ECO:0000259" key="2">
    <source>
        <dbReference type="SMART" id="SM00382"/>
    </source>
</evidence>
<dbReference type="PANTHER" id="PTHR43718:SF2">
    <property type="entry name" value="LON PROTEASE HOMOLOG, MITOCHONDRIAL"/>
    <property type="match status" value="1"/>
</dbReference>
<dbReference type="GO" id="GO:0006515">
    <property type="term" value="P:protein quality control for misfolded or incompletely synthesized proteins"/>
    <property type="evidence" value="ECO:0007669"/>
    <property type="project" value="TreeGrafter"/>
</dbReference>
<reference evidence="3 4" key="1">
    <citation type="submission" date="2018-04" db="EMBL/GenBank/DDBJ databases">
        <title>Bordetella sp. HZ20 isolated from seawater.</title>
        <authorList>
            <person name="Sun C."/>
        </authorList>
    </citation>
    <scope>NUCLEOTIDE SEQUENCE [LARGE SCALE GENOMIC DNA]</scope>
    <source>
        <strain evidence="3 4">HZ20</strain>
    </source>
</reference>
<dbReference type="InterPro" id="IPR027065">
    <property type="entry name" value="Lon_Prtase"/>
</dbReference>
<dbReference type="GO" id="GO:0005524">
    <property type="term" value="F:ATP binding"/>
    <property type="evidence" value="ECO:0007669"/>
    <property type="project" value="InterPro"/>
</dbReference>
<keyword evidence="4" id="KW-1185">Reference proteome</keyword>
<dbReference type="InterPro" id="IPR003959">
    <property type="entry name" value="ATPase_AAA_core"/>
</dbReference>
<dbReference type="KEGG" id="boz:DBV39_09900"/>
<evidence type="ECO:0000313" key="3">
    <source>
        <dbReference type="EMBL" id="AWB33972.1"/>
    </source>
</evidence>
<dbReference type="AlphaFoldDB" id="A0A2R4XJG4"/>
<feature type="compositionally biased region" description="Polar residues" evidence="1">
    <location>
        <begin position="297"/>
        <end position="312"/>
    </location>
</feature>
<feature type="domain" description="AAA+ ATPase" evidence="2">
    <location>
        <begin position="410"/>
        <end position="559"/>
    </location>
</feature>
<dbReference type="GO" id="GO:0004176">
    <property type="term" value="F:ATP-dependent peptidase activity"/>
    <property type="evidence" value="ECO:0007669"/>
    <property type="project" value="InterPro"/>
</dbReference>
<gene>
    <name evidence="3" type="ORF">DBV39_09900</name>
</gene>
<evidence type="ECO:0000313" key="4">
    <source>
        <dbReference type="Proteomes" id="UP000244571"/>
    </source>
</evidence>
<dbReference type="GO" id="GO:0003697">
    <property type="term" value="F:single-stranded DNA binding"/>
    <property type="evidence" value="ECO:0007669"/>
    <property type="project" value="TreeGrafter"/>
</dbReference>
<organism evidence="3 4">
    <name type="scientific">Orrella marina</name>
    <dbReference type="NCBI Taxonomy" id="2163011"/>
    <lineage>
        <taxon>Bacteria</taxon>
        <taxon>Pseudomonadati</taxon>
        <taxon>Pseudomonadota</taxon>
        <taxon>Betaproteobacteria</taxon>
        <taxon>Burkholderiales</taxon>
        <taxon>Alcaligenaceae</taxon>
        <taxon>Orrella</taxon>
    </lineage>
</organism>
<dbReference type="Gene3D" id="3.40.50.300">
    <property type="entry name" value="P-loop containing nucleotide triphosphate hydrolases"/>
    <property type="match status" value="1"/>
</dbReference>
<feature type="region of interest" description="Disordered" evidence="1">
    <location>
        <begin position="297"/>
        <end position="317"/>
    </location>
</feature>
<dbReference type="Proteomes" id="UP000244571">
    <property type="component" value="Chromosome"/>
</dbReference>
<dbReference type="GO" id="GO:0016887">
    <property type="term" value="F:ATP hydrolysis activity"/>
    <property type="evidence" value="ECO:0007669"/>
    <property type="project" value="InterPro"/>
</dbReference>
<name>A0A2R4XJG4_9BURK</name>
<evidence type="ECO:0000256" key="1">
    <source>
        <dbReference type="SAM" id="MobiDB-lite"/>
    </source>
</evidence>
<dbReference type="Pfam" id="PF00004">
    <property type="entry name" value="AAA"/>
    <property type="match status" value="1"/>
</dbReference>
<proteinExistence type="predicted"/>
<protein>
    <recommendedName>
        <fullName evidence="2">AAA+ ATPase domain-containing protein</fullName>
    </recommendedName>
</protein>
<dbReference type="GO" id="GO:0007005">
    <property type="term" value="P:mitochondrion organization"/>
    <property type="evidence" value="ECO:0007669"/>
    <property type="project" value="TreeGrafter"/>
</dbReference>
<dbReference type="PANTHER" id="PTHR43718">
    <property type="entry name" value="LON PROTEASE"/>
    <property type="match status" value="1"/>
</dbReference>
<dbReference type="InterPro" id="IPR003593">
    <property type="entry name" value="AAA+_ATPase"/>
</dbReference>
<dbReference type="SUPFAM" id="SSF52540">
    <property type="entry name" value="P-loop containing nucleoside triphosphate hydrolases"/>
    <property type="match status" value="1"/>
</dbReference>
<sequence>MNLIMDENDFLNALTQVTNKRKPALATEEAPSRPPMPKLPFNNFWGNRMLALIYLSPHRLPAEIESIRHALNIAIDEAQAPSDRAQAALTIGNFVNSHEVAIPLDEEGHTTFTLAIDGENEWFRLSGDLGNPVGSLLHANSLLQERNLKVECNVESDPMPRLVSTDGKEPRYLHGPVVEEWLNAIRMIAAAAQEQFASWSPLEFRSCLAAIANYLSIVPEFRQLGRSKIGSQKTTGEWEKRFDDLNWIKPLWDGLLDAMPSKLTQHRCAGVDKELRALRTQQYVVISRLQREAGCNSASTSETQFKQGSVSESARRQEQDRLEASWSSVVDQLVVVTSPIAVSNDREDRVILEQYEKLRRPLPFAELPSLDQIQSIWQQLLTEFPWATEAVTTIMSDLMARKLHGARRLGMMPILLVGVPGCGKTRFAQRMGDLLQSPSLVLNLAGMSDVKTLKGVTRGWASARPSRIVEFILQTSVPNPIVLLDEVDKTGRLGTGGDPQEALLDLLEPGNAARYQDIYLMASCDLSHCLYILTSNSLARLSAPLKSRLRPVYFPKPGPEHAPILIQGVTRDLEKAWNLPKGTITLTPAEREILEGLSPREMRFAVTDLLGNPAIKSGEKLH</sequence>